<sequence length="146" mass="16380">MPMSLVTQEMLIFRYAASGNRPHQANLSPRVVLTLRNSKESALESVGENSIVCHTAILYKKALHQFSPLKVTWQTLLAAHPVHRGQEPTLPHWARKYVAGCAALPSCSENGLAQKQRTPRRRCQQPKTLSSPEDTMYYNQLNVQAS</sequence>
<dbReference type="EMBL" id="KB320461">
    <property type="protein sequence ID" value="ELW71545.1"/>
    <property type="molecule type" value="Genomic_DNA"/>
</dbReference>
<evidence type="ECO:0000313" key="3">
    <source>
        <dbReference type="Proteomes" id="UP000011518"/>
    </source>
</evidence>
<keyword evidence="3" id="KW-1185">Reference proteome</keyword>
<dbReference type="Proteomes" id="UP000011518">
    <property type="component" value="Unassembled WGS sequence"/>
</dbReference>
<evidence type="ECO:0000313" key="2">
    <source>
        <dbReference type="EMBL" id="ELW71545.1"/>
    </source>
</evidence>
<reference evidence="3" key="1">
    <citation type="submission" date="2012-07" db="EMBL/GenBank/DDBJ databases">
        <title>Genome of the Chinese tree shrew, a rising model animal genetically related to primates.</title>
        <authorList>
            <person name="Zhang G."/>
            <person name="Fan Y."/>
            <person name="Yao Y."/>
            <person name="Huang Z."/>
        </authorList>
    </citation>
    <scope>NUCLEOTIDE SEQUENCE [LARGE SCALE GENOMIC DNA]</scope>
</reference>
<dbReference type="STRING" id="246437.L9L8X6"/>
<dbReference type="InParanoid" id="L9L8X6"/>
<reference evidence="3" key="2">
    <citation type="journal article" date="2013" name="Nat. Commun.">
        <title>Genome of the Chinese tree shrew.</title>
        <authorList>
            <person name="Fan Y."/>
            <person name="Huang Z.Y."/>
            <person name="Cao C.C."/>
            <person name="Chen C.S."/>
            <person name="Chen Y.X."/>
            <person name="Fan D.D."/>
            <person name="He J."/>
            <person name="Hou H.L."/>
            <person name="Hu L."/>
            <person name="Hu X.T."/>
            <person name="Jiang X.T."/>
            <person name="Lai R."/>
            <person name="Lang Y.S."/>
            <person name="Liang B."/>
            <person name="Liao S.G."/>
            <person name="Mu D."/>
            <person name="Ma Y.Y."/>
            <person name="Niu Y.Y."/>
            <person name="Sun X.Q."/>
            <person name="Xia J.Q."/>
            <person name="Xiao J."/>
            <person name="Xiong Z.Q."/>
            <person name="Xu L."/>
            <person name="Yang L."/>
            <person name="Zhang Y."/>
            <person name="Zhao W."/>
            <person name="Zhao X.D."/>
            <person name="Zheng Y.T."/>
            <person name="Zhou J.M."/>
            <person name="Zhu Y.B."/>
            <person name="Zhang G.J."/>
            <person name="Wang J."/>
            <person name="Yao Y.G."/>
        </authorList>
    </citation>
    <scope>NUCLEOTIDE SEQUENCE [LARGE SCALE GENOMIC DNA]</scope>
</reference>
<proteinExistence type="predicted"/>
<organism evidence="2 3">
    <name type="scientific">Tupaia chinensis</name>
    <name type="common">Chinese tree shrew</name>
    <name type="synonym">Tupaia belangeri chinensis</name>
    <dbReference type="NCBI Taxonomy" id="246437"/>
    <lineage>
        <taxon>Eukaryota</taxon>
        <taxon>Metazoa</taxon>
        <taxon>Chordata</taxon>
        <taxon>Craniata</taxon>
        <taxon>Vertebrata</taxon>
        <taxon>Euteleostomi</taxon>
        <taxon>Mammalia</taxon>
        <taxon>Eutheria</taxon>
        <taxon>Euarchontoglires</taxon>
        <taxon>Scandentia</taxon>
        <taxon>Tupaiidae</taxon>
        <taxon>Tupaia</taxon>
    </lineage>
</organism>
<name>L9L8X6_TUPCH</name>
<protein>
    <submittedName>
        <fullName evidence="2">Myosin-IIIb</fullName>
    </submittedName>
</protein>
<dbReference type="AlphaFoldDB" id="L9L8X6"/>
<evidence type="ECO:0000256" key="1">
    <source>
        <dbReference type="SAM" id="MobiDB-lite"/>
    </source>
</evidence>
<gene>
    <name evidence="2" type="ORF">TREES_T100016584</name>
</gene>
<feature type="region of interest" description="Disordered" evidence="1">
    <location>
        <begin position="111"/>
        <end position="132"/>
    </location>
</feature>
<accession>L9L8X6</accession>